<dbReference type="RefSeq" id="WP_207805283.1">
    <property type="nucleotide sequence ID" value="NZ_ML064645.1"/>
</dbReference>
<feature type="non-terminal residue" evidence="1">
    <location>
        <position position="1"/>
    </location>
</feature>
<protein>
    <submittedName>
        <fullName evidence="1">Uncharacterized protein</fullName>
    </submittedName>
</protein>
<dbReference type="EMBL" id="QYYH01000059">
    <property type="protein sequence ID" value="RJY14880.1"/>
    <property type="molecule type" value="Genomic_DNA"/>
</dbReference>
<name>A0A3A6TQR7_9GAMM</name>
<accession>A0A3A6TQR7</accession>
<dbReference type="Proteomes" id="UP000273022">
    <property type="component" value="Unassembled WGS sequence"/>
</dbReference>
<proteinExistence type="predicted"/>
<evidence type="ECO:0000313" key="2">
    <source>
        <dbReference type="Proteomes" id="UP000273022"/>
    </source>
</evidence>
<organism evidence="1 2">
    <name type="scientific">Parashewanella spongiae</name>
    <dbReference type="NCBI Taxonomy" id="342950"/>
    <lineage>
        <taxon>Bacteria</taxon>
        <taxon>Pseudomonadati</taxon>
        <taxon>Pseudomonadota</taxon>
        <taxon>Gammaproteobacteria</taxon>
        <taxon>Alteromonadales</taxon>
        <taxon>Shewanellaceae</taxon>
        <taxon>Parashewanella</taxon>
    </lineage>
</organism>
<gene>
    <name evidence="1" type="ORF">D5R81_10545</name>
</gene>
<comment type="caution">
    <text evidence="1">The sequence shown here is derived from an EMBL/GenBank/DDBJ whole genome shotgun (WGS) entry which is preliminary data.</text>
</comment>
<evidence type="ECO:0000313" key="1">
    <source>
        <dbReference type="EMBL" id="RJY14880.1"/>
    </source>
</evidence>
<keyword evidence="2" id="KW-1185">Reference proteome</keyword>
<dbReference type="AlphaFoldDB" id="A0A3A6TQR7"/>
<reference evidence="1 2" key="1">
    <citation type="submission" date="2018-09" db="EMBL/GenBank/DDBJ databases">
        <title>Phylogeny of the Shewanellaceae, and recommendation for two new genera, Pseudoshewanella and Parashewanella.</title>
        <authorList>
            <person name="Wang G."/>
        </authorList>
    </citation>
    <scope>NUCLEOTIDE SEQUENCE [LARGE SCALE GENOMIC DNA]</scope>
    <source>
        <strain evidence="1 2">KCTC 22492</strain>
    </source>
</reference>
<sequence>RLRTQSTDVSRERHEALYSVAGFVSTYTQPSDYMAINQRQQRKCSTQSYVCAKITSQNYLNVASGDFGKYMNVQHSPDG</sequence>